<dbReference type="EC" id="2.3.2.2" evidence="11"/>
<dbReference type="PRINTS" id="PR01210">
    <property type="entry name" value="GGTRANSPTASE"/>
</dbReference>
<evidence type="ECO:0000313" key="13">
    <source>
        <dbReference type="EMBL" id="ABG62441.1"/>
    </source>
</evidence>
<dbReference type="GO" id="GO:0036374">
    <property type="term" value="F:glutathione hydrolase activity"/>
    <property type="evidence" value="ECO:0007669"/>
    <property type="project" value="UniProtKB-UniRule"/>
</dbReference>
<evidence type="ECO:0000256" key="4">
    <source>
        <dbReference type="ARBA" id="ARBA00022679"/>
    </source>
</evidence>
<evidence type="ECO:0000256" key="11">
    <source>
        <dbReference type="RuleBase" id="RU368036"/>
    </source>
</evidence>
<proteinExistence type="inferred from homology"/>
<evidence type="ECO:0000256" key="12">
    <source>
        <dbReference type="SAM" id="SignalP"/>
    </source>
</evidence>
<reference evidence="13" key="1">
    <citation type="submission" date="2006-06" db="EMBL/GenBank/DDBJ databases">
        <title>Complete sequence of chromosome of Chelativorans sp. BNC1.</title>
        <authorList>
            <consortium name="US DOE Joint Genome Institute"/>
            <person name="Copeland A."/>
            <person name="Lucas S."/>
            <person name="Lapidus A."/>
            <person name="Barry K."/>
            <person name="Detter J.C."/>
            <person name="Glavina del Rio T."/>
            <person name="Hammon N."/>
            <person name="Israni S."/>
            <person name="Dalin E."/>
            <person name="Tice H."/>
            <person name="Pitluck S."/>
            <person name="Chertkov O."/>
            <person name="Brettin T."/>
            <person name="Bruce D."/>
            <person name="Han C."/>
            <person name="Tapia R."/>
            <person name="Gilna P."/>
            <person name="Schmutz J."/>
            <person name="Larimer F."/>
            <person name="Land M."/>
            <person name="Hauser L."/>
            <person name="Kyrpides N."/>
            <person name="Mikhailova N."/>
            <person name="Richardson P."/>
        </authorList>
    </citation>
    <scope>NUCLEOTIDE SEQUENCE</scope>
    <source>
        <strain evidence="13">BNC1</strain>
    </source>
</reference>
<evidence type="ECO:0000256" key="10">
    <source>
        <dbReference type="PIRSR" id="PIRSR600101-2"/>
    </source>
</evidence>
<dbReference type="STRING" id="266779.Meso_1044"/>
<dbReference type="Gene3D" id="3.60.20.40">
    <property type="match status" value="1"/>
</dbReference>
<dbReference type="InterPro" id="IPR051792">
    <property type="entry name" value="GGT_bact"/>
</dbReference>
<keyword evidence="11" id="KW-0317">Glutathione biosynthesis</keyword>
<feature type="binding site" evidence="10">
    <location>
        <position position="116"/>
    </location>
    <ligand>
        <name>L-glutamate</name>
        <dbReference type="ChEBI" id="CHEBI:29985"/>
    </ligand>
</feature>
<keyword evidence="7 11" id="KW-0012">Acyltransferase</keyword>
<gene>
    <name evidence="13" type="ordered locus">Meso_1044</name>
</gene>
<evidence type="ECO:0000256" key="8">
    <source>
        <dbReference type="ARBA" id="ARBA00047417"/>
    </source>
</evidence>
<comment type="catalytic activity">
    <reaction evidence="1 11">
        <text>an S-substituted glutathione + H2O = an S-substituted L-cysteinylglycine + L-glutamate</text>
        <dbReference type="Rhea" id="RHEA:59468"/>
        <dbReference type="ChEBI" id="CHEBI:15377"/>
        <dbReference type="ChEBI" id="CHEBI:29985"/>
        <dbReference type="ChEBI" id="CHEBI:90779"/>
        <dbReference type="ChEBI" id="CHEBI:143103"/>
        <dbReference type="EC" id="3.4.19.13"/>
    </reaction>
</comment>
<protein>
    <recommendedName>
        <fullName evidence="11">Glutathione hydrolase proenzyme</fullName>
        <ecNumber evidence="11">2.3.2.2</ecNumber>
        <ecNumber evidence="11">3.4.19.13</ecNumber>
    </recommendedName>
    <component>
        <recommendedName>
            <fullName evidence="11">Glutathione hydrolase large chain</fullName>
        </recommendedName>
    </component>
    <component>
        <recommendedName>
            <fullName evidence="11">Glutathione hydrolase small chain</fullName>
        </recommendedName>
    </component>
</protein>
<evidence type="ECO:0000256" key="6">
    <source>
        <dbReference type="ARBA" id="ARBA00023145"/>
    </source>
</evidence>
<feature type="chain" id="PRO_5004180404" description="Glutathione hydrolase proenzyme" evidence="12">
    <location>
        <begin position="25"/>
        <end position="586"/>
    </location>
</feature>
<feature type="active site" description="Nucleophile" evidence="9">
    <location>
        <position position="407"/>
    </location>
</feature>
<evidence type="ECO:0000256" key="1">
    <source>
        <dbReference type="ARBA" id="ARBA00001049"/>
    </source>
</evidence>
<feature type="signal peptide" evidence="12">
    <location>
        <begin position="1"/>
        <end position="24"/>
    </location>
</feature>
<comment type="subunit">
    <text evidence="11">This enzyme consists of two polypeptide chains, which are synthesized in precursor form from a single polypeptide.</text>
</comment>
<dbReference type="OrthoDB" id="9781342at2"/>
<accession>Q11JI4</accession>
<dbReference type="UniPathway" id="UPA00204"/>
<comment type="similarity">
    <text evidence="3 11">Belongs to the gamma-glutamyltransferase family.</text>
</comment>
<comment type="catalytic activity">
    <reaction evidence="2 11">
        <text>glutathione + H2O = L-cysteinylglycine + L-glutamate</text>
        <dbReference type="Rhea" id="RHEA:28807"/>
        <dbReference type="ChEBI" id="CHEBI:15377"/>
        <dbReference type="ChEBI" id="CHEBI:29985"/>
        <dbReference type="ChEBI" id="CHEBI:57925"/>
        <dbReference type="ChEBI" id="CHEBI:61694"/>
        <dbReference type="EC" id="3.4.19.13"/>
    </reaction>
</comment>
<comment type="catalytic activity">
    <reaction evidence="8 11">
        <text>an N-terminal (5-L-glutamyl)-[peptide] + an alpha-amino acid = 5-L-glutamyl amino acid + an N-terminal L-alpha-aminoacyl-[peptide]</text>
        <dbReference type="Rhea" id="RHEA:23904"/>
        <dbReference type="Rhea" id="RHEA-COMP:9780"/>
        <dbReference type="Rhea" id="RHEA-COMP:9795"/>
        <dbReference type="ChEBI" id="CHEBI:77644"/>
        <dbReference type="ChEBI" id="CHEBI:78597"/>
        <dbReference type="ChEBI" id="CHEBI:78599"/>
        <dbReference type="ChEBI" id="CHEBI:78608"/>
        <dbReference type="EC" id="2.3.2.2"/>
    </reaction>
</comment>
<dbReference type="Pfam" id="PF01019">
    <property type="entry name" value="G_glu_transpept"/>
    <property type="match status" value="1"/>
</dbReference>
<dbReference type="eggNOG" id="COG0405">
    <property type="taxonomic scope" value="Bacteria"/>
</dbReference>
<feature type="binding site" evidence="10">
    <location>
        <position position="447"/>
    </location>
    <ligand>
        <name>L-glutamate</name>
        <dbReference type="ChEBI" id="CHEBI:29985"/>
    </ligand>
</feature>
<dbReference type="MEROPS" id="T03.001"/>
<dbReference type="EC" id="3.4.19.13" evidence="11"/>
<evidence type="ECO:0000256" key="5">
    <source>
        <dbReference type="ARBA" id="ARBA00022801"/>
    </source>
</evidence>
<sequence length="586" mass="62058" precursor="true">MGVRETLAKGAMALGLLLATPALAQQAADTLAPEIASGTEEKAPVKARRQMVVAANPLAAEAGLKILREGGSAADALVAVQTVLGLVEPQSSGVGGGAFLVWYDAENGTLTTFDGRETAPEAATAELFLDEKGEPLAFFDAVVGGRSVGTPGVVRLMEKAHERYGTLDWNILFQPAITLAENGFEVSPRLHALIAADKGKLDKEEAARAYFYDADGEPLDEGTLLKNPDYAQTLRAIGEKGADAFYTGEIAEKIVAAVQNHPTNAGLLSLEDLAAYEVRERPAVCAPYRGYELCGMGPPSSGALTIGQILGMVSHFDLGGLGSDDPESWRIIGDATRLAFADRELYMADSDFVSMPQGLLNPDYLKDRASLIRRPTALPAEEVKAGTPPWDKAELRIPGIDMEQPSTSHFVIVDEAGNIASMTTSIENGFGSRQMAAGFLLNNQLTDFSFTPEEDGKAVANRVEPGKRPRSSMSPTVVLQDGRPVFALGSPGGSNIIPYVANTLIALIDWDMDMQQAISLPHLTNRFGTYILEAGTPAEELADDLTALGFEVEAGELNSGLHGIAFTSEGLEGGADPRREGVALGD</sequence>
<feature type="binding site" evidence="10">
    <location>
        <begin position="471"/>
        <end position="472"/>
    </location>
    <ligand>
        <name>L-glutamate</name>
        <dbReference type="ChEBI" id="CHEBI:29985"/>
    </ligand>
</feature>
<dbReference type="GO" id="GO:0103068">
    <property type="term" value="F:leukotriene C4 gamma-glutamyl transferase activity"/>
    <property type="evidence" value="ECO:0007669"/>
    <property type="project" value="UniProtKB-EC"/>
</dbReference>
<evidence type="ECO:0000256" key="9">
    <source>
        <dbReference type="PIRSR" id="PIRSR600101-1"/>
    </source>
</evidence>
<dbReference type="GO" id="GO:0006751">
    <property type="term" value="P:glutathione catabolic process"/>
    <property type="evidence" value="ECO:0007669"/>
    <property type="project" value="UniProtKB-UniRule"/>
</dbReference>
<comment type="pathway">
    <text evidence="11">Sulfur metabolism; glutathione metabolism.</text>
</comment>
<keyword evidence="5 11" id="KW-0378">Hydrolase</keyword>
<dbReference type="SUPFAM" id="SSF56235">
    <property type="entry name" value="N-terminal nucleophile aminohydrolases (Ntn hydrolases)"/>
    <property type="match status" value="1"/>
</dbReference>
<dbReference type="KEGG" id="mes:Meso_1044"/>
<organism evidence="13">
    <name type="scientific">Chelativorans sp. (strain BNC1)</name>
    <dbReference type="NCBI Taxonomy" id="266779"/>
    <lineage>
        <taxon>Bacteria</taxon>
        <taxon>Pseudomonadati</taxon>
        <taxon>Pseudomonadota</taxon>
        <taxon>Alphaproteobacteria</taxon>
        <taxon>Hyphomicrobiales</taxon>
        <taxon>Phyllobacteriaceae</taxon>
        <taxon>Chelativorans</taxon>
    </lineage>
</organism>
<dbReference type="InterPro" id="IPR043138">
    <property type="entry name" value="GGT_lsub"/>
</dbReference>
<dbReference type="InterPro" id="IPR043137">
    <property type="entry name" value="GGT_ssub_C"/>
</dbReference>
<comment type="PTM">
    <text evidence="11">Cleaved by autocatalysis into a large and a small subunit.</text>
</comment>
<dbReference type="NCBIfam" id="TIGR00066">
    <property type="entry name" value="g_glut_trans"/>
    <property type="match status" value="1"/>
</dbReference>
<keyword evidence="6 11" id="KW-0865">Zymogen</keyword>
<dbReference type="GO" id="GO:0006750">
    <property type="term" value="P:glutathione biosynthetic process"/>
    <property type="evidence" value="ECO:0007669"/>
    <property type="project" value="UniProtKB-KW"/>
</dbReference>
<dbReference type="Gene3D" id="1.10.246.130">
    <property type="match status" value="1"/>
</dbReference>
<dbReference type="InterPro" id="IPR000101">
    <property type="entry name" value="GGT_peptidase"/>
</dbReference>
<dbReference type="PANTHER" id="PTHR43199:SF1">
    <property type="entry name" value="GLUTATHIONE HYDROLASE PROENZYME"/>
    <property type="match status" value="1"/>
</dbReference>
<dbReference type="PANTHER" id="PTHR43199">
    <property type="entry name" value="GLUTATHIONE HYDROLASE"/>
    <property type="match status" value="1"/>
</dbReference>
<dbReference type="HOGENOM" id="CLU_014813_0_1_5"/>
<dbReference type="InterPro" id="IPR029055">
    <property type="entry name" value="Ntn_hydrolases_N"/>
</dbReference>
<name>Q11JI4_CHESB</name>
<keyword evidence="12" id="KW-0732">Signal</keyword>
<evidence type="ECO:0000256" key="7">
    <source>
        <dbReference type="ARBA" id="ARBA00023315"/>
    </source>
</evidence>
<evidence type="ECO:0000256" key="3">
    <source>
        <dbReference type="ARBA" id="ARBA00009381"/>
    </source>
</evidence>
<feature type="binding site" evidence="10">
    <location>
        <position position="493"/>
    </location>
    <ligand>
        <name>L-glutamate</name>
        <dbReference type="ChEBI" id="CHEBI:29985"/>
    </ligand>
</feature>
<dbReference type="AlphaFoldDB" id="Q11JI4"/>
<dbReference type="EMBL" id="CP000390">
    <property type="protein sequence ID" value="ABG62441.1"/>
    <property type="molecule type" value="Genomic_DNA"/>
</dbReference>
<evidence type="ECO:0000256" key="2">
    <source>
        <dbReference type="ARBA" id="ARBA00001089"/>
    </source>
</evidence>
<keyword evidence="4 11" id="KW-0808">Transferase</keyword>